<dbReference type="RefSeq" id="WP_044833875.1">
    <property type="nucleotide sequence ID" value="NZ_CP059735.1"/>
</dbReference>
<dbReference type="InterPro" id="IPR058163">
    <property type="entry name" value="LysR-type_TF_proteobact-type"/>
</dbReference>
<evidence type="ECO:0000313" key="7">
    <source>
        <dbReference type="Proteomes" id="UP000032568"/>
    </source>
</evidence>
<accession>A0AAE9YWC9</accession>
<keyword evidence="3" id="KW-0238">DNA-binding</keyword>
<dbReference type="KEGG" id="tact:SG35_002180"/>
<dbReference type="FunFam" id="1.10.10.10:FF:000001">
    <property type="entry name" value="LysR family transcriptional regulator"/>
    <property type="match status" value="1"/>
</dbReference>
<keyword evidence="7" id="KW-1185">Reference proteome</keyword>
<evidence type="ECO:0000313" key="6">
    <source>
        <dbReference type="EMBL" id="WDE01717.1"/>
    </source>
</evidence>
<keyword evidence="4" id="KW-0804">Transcription</keyword>
<dbReference type="PANTHER" id="PTHR30537:SF10">
    <property type="entry name" value="TRANSCRIPTIONAL REGULATOR-RELATED"/>
    <property type="match status" value="1"/>
</dbReference>
<dbReference type="GO" id="GO:0003700">
    <property type="term" value="F:DNA-binding transcription factor activity"/>
    <property type="evidence" value="ECO:0007669"/>
    <property type="project" value="InterPro"/>
</dbReference>
<dbReference type="EMBL" id="CP059735">
    <property type="protein sequence ID" value="WDE01717.1"/>
    <property type="molecule type" value="Genomic_DNA"/>
</dbReference>
<dbReference type="PROSITE" id="PS50931">
    <property type="entry name" value="HTH_LYSR"/>
    <property type="match status" value="1"/>
</dbReference>
<dbReference type="Proteomes" id="UP000032568">
    <property type="component" value="Chromosome"/>
</dbReference>
<dbReference type="GO" id="GO:0043565">
    <property type="term" value="F:sequence-specific DNA binding"/>
    <property type="evidence" value="ECO:0007669"/>
    <property type="project" value="TreeGrafter"/>
</dbReference>
<dbReference type="Gene3D" id="1.10.10.10">
    <property type="entry name" value="Winged helix-like DNA-binding domain superfamily/Winged helix DNA-binding domain"/>
    <property type="match status" value="1"/>
</dbReference>
<dbReference type="InterPro" id="IPR036388">
    <property type="entry name" value="WH-like_DNA-bd_sf"/>
</dbReference>
<evidence type="ECO:0000256" key="3">
    <source>
        <dbReference type="ARBA" id="ARBA00023125"/>
    </source>
</evidence>
<evidence type="ECO:0000259" key="5">
    <source>
        <dbReference type="PROSITE" id="PS50931"/>
    </source>
</evidence>
<organism evidence="6 7">
    <name type="scientific">Thalassomonas actiniarum</name>
    <dbReference type="NCBI Taxonomy" id="485447"/>
    <lineage>
        <taxon>Bacteria</taxon>
        <taxon>Pseudomonadati</taxon>
        <taxon>Pseudomonadota</taxon>
        <taxon>Gammaproteobacteria</taxon>
        <taxon>Alteromonadales</taxon>
        <taxon>Colwelliaceae</taxon>
        <taxon>Thalassomonas</taxon>
    </lineage>
</organism>
<evidence type="ECO:0000256" key="4">
    <source>
        <dbReference type="ARBA" id="ARBA00023163"/>
    </source>
</evidence>
<name>A0AAE9YWC9_9GAMM</name>
<comment type="similarity">
    <text evidence="1">Belongs to the LysR transcriptional regulatory family.</text>
</comment>
<dbReference type="FunFam" id="3.40.190.290:FF:000001">
    <property type="entry name" value="Transcriptional regulator, LysR family"/>
    <property type="match status" value="1"/>
</dbReference>
<protein>
    <submittedName>
        <fullName evidence="6">LysR family transcriptional regulator</fullName>
    </submittedName>
</protein>
<gene>
    <name evidence="6" type="ORF">SG35_002180</name>
</gene>
<reference evidence="6 7" key="2">
    <citation type="journal article" date="2022" name="Mar. Drugs">
        <title>Bioassay-Guided Fractionation Leads to the Detection of Cholic Acid Generated by the Rare Thalassomonas sp.</title>
        <authorList>
            <person name="Pheiffer F."/>
            <person name="Schneider Y.K."/>
            <person name="Hansen E.H."/>
            <person name="Andersen J.H."/>
            <person name="Isaksson J."/>
            <person name="Busche T."/>
            <person name="R C."/>
            <person name="Kalinowski J."/>
            <person name="Zyl L.V."/>
            <person name="Trindade M."/>
        </authorList>
    </citation>
    <scope>NUCLEOTIDE SEQUENCE [LARGE SCALE GENOMIC DNA]</scope>
    <source>
        <strain evidence="6 7">A5K-106</strain>
    </source>
</reference>
<dbReference type="AlphaFoldDB" id="A0AAE9YWC9"/>
<dbReference type="Gene3D" id="3.40.190.290">
    <property type="match status" value="1"/>
</dbReference>
<dbReference type="Pfam" id="PF00126">
    <property type="entry name" value="HTH_1"/>
    <property type="match status" value="1"/>
</dbReference>
<dbReference type="SUPFAM" id="SSF46785">
    <property type="entry name" value="Winged helix' DNA-binding domain"/>
    <property type="match status" value="1"/>
</dbReference>
<dbReference type="InterPro" id="IPR036390">
    <property type="entry name" value="WH_DNA-bd_sf"/>
</dbReference>
<proteinExistence type="inferred from homology"/>
<evidence type="ECO:0000256" key="2">
    <source>
        <dbReference type="ARBA" id="ARBA00023015"/>
    </source>
</evidence>
<feature type="domain" description="HTH lysR-type" evidence="5">
    <location>
        <begin position="1"/>
        <end position="58"/>
    </location>
</feature>
<dbReference type="GO" id="GO:0006351">
    <property type="term" value="P:DNA-templated transcription"/>
    <property type="evidence" value="ECO:0007669"/>
    <property type="project" value="TreeGrafter"/>
</dbReference>
<dbReference type="InterPro" id="IPR000847">
    <property type="entry name" value="LysR_HTH_N"/>
</dbReference>
<dbReference type="PANTHER" id="PTHR30537">
    <property type="entry name" value="HTH-TYPE TRANSCRIPTIONAL REGULATOR"/>
    <property type="match status" value="1"/>
</dbReference>
<evidence type="ECO:0000256" key="1">
    <source>
        <dbReference type="ARBA" id="ARBA00009437"/>
    </source>
</evidence>
<reference evidence="6 7" key="1">
    <citation type="journal article" date="2015" name="Genome Announc.">
        <title>Draft Genome Sequences of Marine Isolates of Thalassomonas viridans and Thalassomonas actiniarum.</title>
        <authorList>
            <person name="Olonade I."/>
            <person name="van Zyl L.J."/>
            <person name="Trindade M."/>
        </authorList>
    </citation>
    <scope>NUCLEOTIDE SEQUENCE [LARGE SCALE GENOMIC DNA]</scope>
    <source>
        <strain evidence="6 7">A5K-106</strain>
    </source>
</reference>
<dbReference type="SUPFAM" id="SSF53850">
    <property type="entry name" value="Periplasmic binding protein-like II"/>
    <property type="match status" value="1"/>
</dbReference>
<sequence length="288" mass="32306">MQWQGISEFVAVAESESFTGAAKRLTLSTAQVSRQISALEARLSIKLFYRTTRKVSLTQEGEVFYRQCRAVLDDLEAAERGITNLQQTPRGNIKLTAPVTYGEQQVLPLINDFIQDYPDISVSAFLTNQNLDLVEQGYDLAIRIGKLENSSLMAKKLTRRNNYVCASPAYLKQHGIPDSLTDLGGHNCLLGTLDHWCFCHNGAEKNIRVKGNIRYNSGTALVDAALKGIGLVKLPHYYLMQYLETGQLVTVLDKFQQQEEIIWGVYPGNRHLSPKIRLLLDFLADKLA</sequence>
<keyword evidence="2" id="KW-0805">Transcription regulation</keyword>
<dbReference type="InterPro" id="IPR005119">
    <property type="entry name" value="LysR_subst-bd"/>
</dbReference>
<dbReference type="Pfam" id="PF03466">
    <property type="entry name" value="LysR_substrate"/>
    <property type="match status" value="1"/>
</dbReference>